<keyword evidence="11 19" id="KW-0378">Hydrolase</keyword>
<dbReference type="PANTHER" id="PTHR22939:SF130">
    <property type="entry name" value="PERIPLASMIC SERINE ENDOPROTEASE DEGP-LIKE-RELATED"/>
    <property type="match status" value="1"/>
</dbReference>
<dbReference type="EMBL" id="LKHV01000001">
    <property type="protein sequence ID" value="KRG20146.1"/>
    <property type="molecule type" value="Genomic_DNA"/>
</dbReference>
<evidence type="ECO:0000256" key="5">
    <source>
        <dbReference type="ARBA" id="ARBA00013035"/>
    </source>
</evidence>
<dbReference type="OrthoDB" id="9758917at2"/>
<dbReference type="AlphaFoldDB" id="A0A0Q9YR21"/>
<dbReference type="SUPFAM" id="SSF50156">
    <property type="entry name" value="PDZ domain-like"/>
    <property type="match status" value="2"/>
</dbReference>
<dbReference type="EC" id="3.4.21.107" evidence="5"/>
<evidence type="ECO:0000256" key="14">
    <source>
        <dbReference type="ARBA" id="ARBA00032850"/>
    </source>
</evidence>
<dbReference type="PROSITE" id="PS50106">
    <property type="entry name" value="PDZ"/>
    <property type="match status" value="2"/>
</dbReference>
<dbReference type="PRINTS" id="PR00834">
    <property type="entry name" value="PROTEASES2C"/>
</dbReference>
<keyword evidence="17" id="KW-0472">Membrane</keyword>
<dbReference type="Gene3D" id="2.30.42.10">
    <property type="match status" value="2"/>
</dbReference>
<evidence type="ECO:0000256" key="7">
    <source>
        <dbReference type="ARBA" id="ARBA00022670"/>
    </source>
</evidence>
<feature type="active site" description="Charge relay system" evidence="15">
    <location>
        <position position="149"/>
    </location>
</feature>
<feature type="binding site" evidence="16">
    <location>
        <position position="119"/>
    </location>
    <ligand>
        <name>substrate</name>
    </ligand>
</feature>
<comment type="similarity">
    <text evidence="4">Belongs to the peptidase S1C family.</text>
</comment>
<reference evidence="20" key="3">
    <citation type="submission" date="2021-06" db="EMBL/GenBank/DDBJ databases">
        <title>Genomic Description and Analysis of Intracellular Bacteria, Candidatus Berkiella cookevillensis and Candidatus Berkiella aquae.</title>
        <authorList>
            <person name="Kidane D.T."/>
            <person name="Mehari Y.T."/>
            <person name="Rice F.C."/>
            <person name="Arivett B.A."/>
            <person name="Farone A.L."/>
            <person name="Berk S.G."/>
            <person name="Farone M.B."/>
        </authorList>
    </citation>
    <scope>NUCLEOTIDE SEQUENCE</scope>
    <source>
        <strain evidence="20">CC99</strain>
    </source>
</reference>
<evidence type="ECO:0000256" key="8">
    <source>
        <dbReference type="ARBA" id="ARBA00022729"/>
    </source>
</evidence>
<keyword evidence="21" id="KW-1185">Reference proteome</keyword>
<dbReference type="CDD" id="cd10839">
    <property type="entry name" value="cpPDZ1_DegP-like"/>
    <property type="match status" value="1"/>
</dbReference>
<dbReference type="PANTHER" id="PTHR22939">
    <property type="entry name" value="SERINE PROTEASE FAMILY S1C HTRA-RELATED"/>
    <property type="match status" value="1"/>
</dbReference>
<feature type="transmembrane region" description="Helical" evidence="17">
    <location>
        <begin position="7"/>
        <end position="27"/>
    </location>
</feature>
<dbReference type="Pfam" id="PF13180">
    <property type="entry name" value="PDZ_2"/>
    <property type="match status" value="2"/>
</dbReference>
<feature type="domain" description="PDZ" evidence="18">
    <location>
        <begin position="380"/>
        <end position="447"/>
    </location>
</feature>
<keyword evidence="12" id="KW-0720">Serine protease</keyword>
<reference evidence="19" key="1">
    <citation type="submission" date="2015-09" db="EMBL/GenBank/DDBJ databases">
        <title>Draft Genome Sequences of Two Novel Amoeba-resistant Intranuclear Bacteria, Candidatus Berkiella cookevillensis and Candidatus Berkiella aquae.</title>
        <authorList>
            <person name="Mehari Y.T."/>
            <person name="Arivett B.A."/>
            <person name="Farone A.L."/>
            <person name="Gunderson J.H."/>
            <person name="Farone M.B."/>
        </authorList>
    </citation>
    <scope>NUCLEOTIDE SEQUENCE [LARGE SCALE GENOMIC DNA]</scope>
    <source>
        <strain evidence="19">CC99</strain>
    </source>
</reference>
<keyword evidence="9" id="KW-0677">Repeat</keyword>
<dbReference type="InterPro" id="IPR011782">
    <property type="entry name" value="Pept_S1C_Do"/>
</dbReference>
<keyword evidence="10" id="KW-0574">Periplasm</keyword>
<gene>
    <name evidence="19" type="primary">mucD_1</name>
    <name evidence="19" type="ORF">CC99x_00367</name>
    <name evidence="20" type="ORF">CC99x_005095</name>
</gene>
<comment type="catalytic activity">
    <reaction evidence="1">
        <text>Acts on substrates that are at least partially unfolded. The cleavage site P1 residue is normally between a pair of hydrophobic residues, such as Val-|-Val.</text>
        <dbReference type="EC" id="3.4.21.107"/>
    </reaction>
</comment>
<keyword evidence="17" id="KW-1133">Transmembrane helix</keyword>
<feature type="active site" description="Charge relay system" evidence="15">
    <location>
        <position position="119"/>
    </location>
</feature>
<sequence>MLKAIPYFPRVFIHSVMLTFIIFLFGAHSRSFADNNTLPDFTTVVDQVGDSVVNIITIKREGTKLIPDELRDDIENTPLMGVLREMFGSQLDEKLSGKTPGLGSGSVVSKDGYIITNLHVVEGTDEIYVRLHDSREYVAKIIGKDTGTDLALIKIEADDLTPLVYAPEENIKVGQWVLAIGSPYGFEHTVTAGIISATGRSLGAERYVPFIQTDVAINPGNSGGGLFNLKGELVGINSQIISESGGYAGLSFAVPSQVIRSVIEQLKTTGTVARGWMGLAFQDLNRDLATSFGIKKVQGALISKVITGSPAEIAGLKLGDVIIKFNGNEVKKATDLPPMVGLIPIDTSVDMIVIRNSKEMQLSLKIKTYQQQVIQANYSEMIIPQQDLKKSISQGILVRNLEDYEKRSLEMNQKGVIVVRVTDQEWAEAGIRSGDVILSLNHQNVEDTDRFYNLLIKSDAKIIPVLVTRPGEIQRFIPVKRR</sequence>
<evidence type="ECO:0000256" key="1">
    <source>
        <dbReference type="ARBA" id="ARBA00001772"/>
    </source>
</evidence>
<dbReference type="NCBIfam" id="TIGR02037">
    <property type="entry name" value="degP_htrA_DO"/>
    <property type="match status" value="1"/>
</dbReference>
<name>A0A0Q9YR21_9GAMM</name>
<evidence type="ECO:0000256" key="4">
    <source>
        <dbReference type="ARBA" id="ARBA00010541"/>
    </source>
</evidence>
<feature type="binding site" evidence="16">
    <location>
        <position position="149"/>
    </location>
    <ligand>
        <name>substrate</name>
    </ligand>
</feature>
<evidence type="ECO:0000256" key="17">
    <source>
        <dbReference type="SAM" id="Phobius"/>
    </source>
</evidence>
<keyword evidence="8" id="KW-0732">Signal</keyword>
<dbReference type="Gene3D" id="2.40.10.120">
    <property type="match status" value="1"/>
</dbReference>
<evidence type="ECO:0000256" key="9">
    <source>
        <dbReference type="ARBA" id="ARBA00022737"/>
    </source>
</evidence>
<feature type="active site" description="Charge relay system" evidence="15">
    <location>
        <position position="222"/>
    </location>
</feature>
<dbReference type="InterPro" id="IPR009003">
    <property type="entry name" value="Peptidase_S1_PA"/>
</dbReference>
<evidence type="ECO:0000256" key="13">
    <source>
        <dbReference type="ARBA" id="ARBA00023016"/>
    </source>
</evidence>
<dbReference type="GO" id="GO:0004252">
    <property type="term" value="F:serine-type endopeptidase activity"/>
    <property type="evidence" value="ECO:0007669"/>
    <property type="project" value="InterPro"/>
</dbReference>
<evidence type="ECO:0000313" key="19">
    <source>
        <dbReference type="EMBL" id="KRG20146.1"/>
    </source>
</evidence>
<feature type="binding site" evidence="16">
    <location>
        <begin position="220"/>
        <end position="222"/>
    </location>
    <ligand>
        <name>substrate</name>
    </ligand>
</feature>
<organism evidence="19">
    <name type="scientific">Candidatus Berkiella cookevillensis</name>
    <dbReference type="NCBI Taxonomy" id="437022"/>
    <lineage>
        <taxon>Bacteria</taxon>
        <taxon>Pseudomonadati</taxon>
        <taxon>Pseudomonadota</taxon>
        <taxon>Gammaproteobacteria</taxon>
        <taxon>Candidatus Berkiellales</taxon>
        <taxon>Candidatus Berkiellaceae</taxon>
        <taxon>Candidatus Berkiella</taxon>
    </lineage>
</organism>
<dbReference type="InterPro" id="IPR001478">
    <property type="entry name" value="PDZ"/>
</dbReference>
<comment type="function">
    <text evidence="2">Might be efficient in the degradation of transiently denatured and unfolded proteins which accumulate in the periplasm following stress conditions.</text>
</comment>
<evidence type="ECO:0000313" key="21">
    <source>
        <dbReference type="Proteomes" id="UP000051494"/>
    </source>
</evidence>
<dbReference type="SUPFAM" id="SSF50494">
    <property type="entry name" value="Trypsin-like serine proteases"/>
    <property type="match status" value="1"/>
</dbReference>
<evidence type="ECO:0000256" key="11">
    <source>
        <dbReference type="ARBA" id="ARBA00022801"/>
    </source>
</evidence>
<dbReference type="Pfam" id="PF13365">
    <property type="entry name" value="Trypsin_2"/>
    <property type="match status" value="1"/>
</dbReference>
<protein>
    <recommendedName>
        <fullName evidence="6">Probable periplasmic serine endoprotease DegP-like</fullName>
        <ecNumber evidence="5">3.4.21.107</ecNumber>
    </recommendedName>
    <alternativeName>
        <fullName evidence="14">Protease Do</fullName>
    </alternativeName>
</protein>
<evidence type="ECO:0000256" key="16">
    <source>
        <dbReference type="PIRSR" id="PIRSR611782-2"/>
    </source>
</evidence>
<comment type="caution">
    <text evidence="19">The sequence shown here is derived from an EMBL/GenBank/DDBJ whole genome shotgun (WGS) entry which is preliminary data.</text>
</comment>
<dbReference type="InterPro" id="IPR036034">
    <property type="entry name" value="PDZ_sf"/>
</dbReference>
<feature type="domain" description="PDZ" evidence="18">
    <location>
        <begin position="262"/>
        <end position="357"/>
    </location>
</feature>
<keyword evidence="7 19" id="KW-0645">Protease</keyword>
<accession>A0A0Q9YR21</accession>
<keyword evidence="17" id="KW-0812">Transmembrane</keyword>
<dbReference type="RefSeq" id="WP_057623037.1">
    <property type="nucleotide sequence ID" value="NZ_LKHV02000001.1"/>
</dbReference>
<comment type="subcellular location">
    <subcellularLocation>
        <location evidence="3">Periplasm</location>
    </subcellularLocation>
</comment>
<evidence type="ECO:0000259" key="18">
    <source>
        <dbReference type="PROSITE" id="PS50106"/>
    </source>
</evidence>
<evidence type="ECO:0000256" key="3">
    <source>
        <dbReference type="ARBA" id="ARBA00004418"/>
    </source>
</evidence>
<dbReference type="GO" id="GO:0006508">
    <property type="term" value="P:proteolysis"/>
    <property type="evidence" value="ECO:0007669"/>
    <property type="project" value="UniProtKB-KW"/>
</dbReference>
<evidence type="ECO:0000256" key="2">
    <source>
        <dbReference type="ARBA" id="ARBA00002610"/>
    </source>
</evidence>
<dbReference type="EMBL" id="LKHV02000001">
    <property type="protein sequence ID" value="MCS5708276.1"/>
    <property type="molecule type" value="Genomic_DNA"/>
</dbReference>
<dbReference type="Proteomes" id="UP000051494">
    <property type="component" value="Unassembled WGS sequence"/>
</dbReference>
<dbReference type="SMART" id="SM00228">
    <property type="entry name" value="PDZ"/>
    <property type="match status" value="2"/>
</dbReference>
<reference evidence="20" key="2">
    <citation type="journal article" date="2016" name="Genome Announc.">
        <title>Draft Genome Sequences of Two Novel Amoeba-Resistant Intranuclear Bacteria, 'Candidatus Berkiella cookevillensis' and 'Candidatus Berkiella aquae'.</title>
        <authorList>
            <person name="Mehari Y.T."/>
            <person name="Arivett B.A."/>
            <person name="Farone A.L."/>
            <person name="Gunderson J.H."/>
            <person name="Farone M.B."/>
        </authorList>
    </citation>
    <scope>NUCLEOTIDE SEQUENCE</scope>
    <source>
        <strain evidence="20">CC99</strain>
    </source>
</reference>
<dbReference type="STRING" id="437022.CC99x_00367"/>
<keyword evidence="13" id="KW-0346">Stress response</keyword>
<evidence type="ECO:0000313" key="20">
    <source>
        <dbReference type="EMBL" id="MCS5708276.1"/>
    </source>
</evidence>
<evidence type="ECO:0000256" key="12">
    <source>
        <dbReference type="ARBA" id="ARBA00022825"/>
    </source>
</evidence>
<evidence type="ECO:0000256" key="6">
    <source>
        <dbReference type="ARBA" id="ARBA00013958"/>
    </source>
</evidence>
<evidence type="ECO:0000256" key="15">
    <source>
        <dbReference type="PIRSR" id="PIRSR611782-1"/>
    </source>
</evidence>
<dbReference type="GO" id="GO:0042597">
    <property type="term" value="C:periplasmic space"/>
    <property type="evidence" value="ECO:0007669"/>
    <property type="project" value="UniProtKB-SubCell"/>
</dbReference>
<dbReference type="InterPro" id="IPR001940">
    <property type="entry name" value="Peptidase_S1C"/>
</dbReference>
<evidence type="ECO:0000256" key="10">
    <source>
        <dbReference type="ARBA" id="ARBA00022764"/>
    </source>
</evidence>
<proteinExistence type="inferred from homology"/>